<evidence type="ECO:0000256" key="1">
    <source>
        <dbReference type="SAM" id="SignalP"/>
    </source>
</evidence>
<gene>
    <name evidence="3" type="ORF">UCREL1_7125</name>
</gene>
<dbReference type="EMBL" id="KB706765">
    <property type="protein sequence ID" value="EMR65899.1"/>
    <property type="molecule type" value="Genomic_DNA"/>
</dbReference>
<evidence type="ECO:0000259" key="2">
    <source>
        <dbReference type="Pfam" id="PF20493"/>
    </source>
</evidence>
<name>M7SHV5_EUTLA</name>
<evidence type="ECO:0000313" key="4">
    <source>
        <dbReference type="Proteomes" id="UP000012174"/>
    </source>
</evidence>
<dbReference type="AlphaFoldDB" id="M7SHV5"/>
<dbReference type="HOGENOM" id="CLU_1652147_0_0_1"/>
<feature type="signal peptide" evidence="1">
    <location>
        <begin position="1"/>
        <end position="16"/>
    </location>
</feature>
<protein>
    <recommendedName>
        <fullName evidence="2">WD-like domain-containing protein</fullName>
    </recommendedName>
</protein>
<sequence length="160" mass="17253">MKSIVLSLSSVATALAVAMPVEPPACYHLNLLLAEEGDQQYWLLTEDNLPPGNQERASEIISKQQLARRDNPVCSGSHQASTGDCSSLLAAISNDLSDLPVSPQDIRYNNCYVSWSKPVDTDGAVVAHLYNAALAIYNTCNSNNKVSGLKKNVNLKASTY</sequence>
<feature type="chain" id="PRO_5004084635" description="WD-like domain-containing protein" evidence="1">
    <location>
        <begin position="17"/>
        <end position="160"/>
    </location>
</feature>
<dbReference type="Proteomes" id="UP000012174">
    <property type="component" value="Unassembled WGS sequence"/>
</dbReference>
<dbReference type="InterPro" id="IPR046925">
    <property type="entry name" value="WD-like_fungi"/>
</dbReference>
<evidence type="ECO:0000313" key="3">
    <source>
        <dbReference type="EMBL" id="EMR65899.1"/>
    </source>
</evidence>
<reference evidence="4" key="1">
    <citation type="journal article" date="2013" name="Genome Announc.">
        <title>Draft genome sequence of the grapevine dieback fungus Eutypa lata UCR-EL1.</title>
        <authorList>
            <person name="Blanco-Ulate B."/>
            <person name="Rolshausen P.E."/>
            <person name="Cantu D."/>
        </authorList>
    </citation>
    <scope>NUCLEOTIDE SEQUENCE [LARGE SCALE GENOMIC DNA]</scope>
    <source>
        <strain evidence="4">UCR-EL1</strain>
    </source>
</reference>
<keyword evidence="4" id="KW-1185">Reference proteome</keyword>
<proteinExistence type="predicted"/>
<dbReference type="OrthoDB" id="3853793at2759"/>
<feature type="domain" description="WD-like" evidence="2">
    <location>
        <begin position="62"/>
        <end position="157"/>
    </location>
</feature>
<organism evidence="3 4">
    <name type="scientific">Eutypa lata (strain UCR-EL1)</name>
    <name type="common">Grapevine dieback disease fungus</name>
    <name type="synonym">Eutypa armeniacae</name>
    <dbReference type="NCBI Taxonomy" id="1287681"/>
    <lineage>
        <taxon>Eukaryota</taxon>
        <taxon>Fungi</taxon>
        <taxon>Dikarya</taxon>
        <taxon>Ascomycota</taxon>
        <taxon>Pezizomycotina</taxon>
        <taxon>Sordariomycetes</taxon>
        <taxon>Xylariomycetidae</taxon>
        <taxon>Xylariales</taxon>
        <taxon>Diatrypaceae</taxon>
        <taxon>Eutypa</taxon>
    </lineage>
</organism>
<keyword evidence="1" id="KW-0732">Signal</keyword>
<accession>M7SHV5</accession>
<dbReference type="Pfam" id="PF20493">
    <property type="entry name" value="WD-like_fungi"/>
    <property type="match status" value="1"/>
</dbReference>
<dbReference type="KEGG" id="ela:UCREL1_7125"/>